<dbReference type="SUPFAM" id="SSF48452">
    <property type="entry name" value="TPR-like"/>
    <property type="match status" value="1"/>
</dbReference>
<dbReference type="RefSeq" id="WP_196989378.1">
    <property type="nucleotide sequence ID" value="NZ_JADWYR010000001.1"/>
</dbReference>
<proteinExistence type="predicted"/>
<evidence type="ECO:0000313" key="3">
    <source>
        <dbReference type="Proteomes" id="UP000628448"/>
    </source>
</evidence>
<dbReference type="EMBL" id="JADWYR010000001">
    <property type="protein sequence ID" value="MBG9375321.1"/>
    <property type="molecule type" value="Genomic_DNA"/>
</dbReference>
<dbReference type="Gene3D" id="1.25.40.10">
    <property type="entry name" value="Tetratricopeptide repeat domain"/>
    <property type="match status" value="1"/>
</dbReference>
<keyword evidence="1" id="KW-0472">Membrane</keyword>
<keyword evidence="1" id="KW-0812">Transmembrane</keyword>
<keyword evidence="1" id="KW-1133">Transmembrane helix</keyword>
<organism evidence="2 3">
    <name type="scientific">Panacibacter microcysteis</name>
    <dbReference type="NCBI Taxonomy" id="2793269"/>
    <lineage>
        <taxon>Bacteria</taxon>
        <taxon>Pseudomonadati</taxon>
        <taxon>Bacteroidota</taxon>
        <taxon>Chitinophagia</taxon>
        <taxon>Chitinophagales</taxon>
        <taxon>Chitinophagaceae</taxon>
        <taxon>Panacibacter</taxon>
    </lineage>
</organism>
<protein>
    <recommendedName>
        <fullName evidence="4">Tetratricopeptide repeat protein</fullName>
    </recommendedName>
</protein>
<dbReference type="AlphaFoldDB" id="A0A931E4D5"/>
<name>A0A931E4D5_9BACT</name>
<dbReference type="Proteomes" id="UP000628448">
    <property type="component" value="Unassembled WGS sequence"/>
</dbReference>
<reference evidence="2" key="1">
    <citation type="submission" date="2020-11" db="EMBL/GenBank/DDBJ databases">
        <title>Bacterial whole genome sequence for Panacibacter sp. DH6.</title>
        <authorList>
            <person name="Le V."/>
            <person name="Ko S."/>
            <person name="Ahn C.-Y."/>
            <person name="Oh H.-M."/>
        </authorList>
    </citation>
    <scope>NUCLEOTIDE SEQUENCE</scope>
    <source>
        <strain evidence="2">DH6</strain>
    </source>
</reference>
<evidence type="ECO:0008006" key="4">
    <source>
        <dbReference type="Google" id="ProtNLM"/>
    </source>
</evidence>
<keyword evidence="3" id="KW-1185">Reference proteome</keyword>
<comment type="caution">
    <text evidence="2">The sequence shown here is derived from an EMBL/GenBank/DDBJ whole genome shotgun (WGS) entry which is preliminary data.</text>
</comment>
<sequence length="257" mass="28705">MQDNSTYDIIETLTRYVDDEMDEAEKAATTSMINNDAEVKERYENLLAAKRAIRSKGLKERVHAIHLAYANEIAQPEVAKIVKPSFGIKMMMRIAAVLILVVAGMGVYTYSTTNNENVFEENFTGYQLPVNRGAGQFTNIDSLYAGGAYEAVIDAVNKTQIKTRQAYFLAAQAYLLTGNPAGAITAFKNVEQLNSSATDQYFVQETDYYLALAYIKMNDITNAEKQLAKISSNPKHLFYSKAKSISNTTLTILKWKQ</sequence>
<accession>A0A931E4D5</accession>
<dbReference type="Pfam" id="PF13174">
    <property type="entry name" value="TPR_6"/>
    <property type="match status" value="2"/>
</dbReference>
<feature type="transmembrane region" description="Helical" evidence="1">
    <location>
        <begin position="90"/>
        <end position="110"/>
    </location>
</feature>
<evidence type="ECO:0000313" key="2">
    <source>
        <dbReference type="EMBL" id="MBG9375321.1"/>
    </source>
</evidence>
<gene>
    <name evidence="2" type="ORF">I5907_03695</name>
</gene>
<dbReference type="InterPro" id="IPR019734">
    <property type="entry name" value="TPR_rpt"/>
</dbReference>
<evidence type="ECO:0000256" key="1">
    <source>
        <dbReference type="SAM" id="Phobius"/>
    </source>
</evidence>
<dbReference type="InterPro" id="IPR011990">
    <property type="entry name" value="TPR-like_helical_dom_sf"/>
</dbReference>